<gene>
    <name evidence="2" type="ORF">FOYG_17106</name>
</gene>
<dbReference type="Proteomes" id="UP000030753">
    <property type="component" value="Unassembled WGS sequence"/>
</dbReference>
<protein>
    <submittedName>
        <fullName evidence="2">Uncharacterized protein</fullName>
    </submittedName>
</protein>
<dbReference type="AlphaFoldDB" id="W9HFC4"/>
<dbReference type="OrthoDB" id="5244787at2759"/>
<evidence type="ECO:0000313" key="2">
    <source>
        <dbReference type="EMBL" id="EWY79709.1"/>
    </source>
</evidence>
<dbReference type="HOGENOM" id="CLU_1482039_0_0_1"/>
<reference evidence="2 3" key="1">
    <citation type="submission" date="2011-06" db="EMBL/GenBank/DDBJ databases">
        <title>The Genome Sequence of Fusarium oxysporum FOSC 3-a.</title>
        <authorList>
            <consortium name="The Broad Institute Genome Sequencing Platform"/>
            <person name="Ma L.-J."/>
            <person name="Gale L.R."/>
            <person name="Schwartz D.C."/>
            <person name="Zhou S."/>
            <person name="Corby-Kistler H."/>
            <person name="Young S.K."/>
            <person name="Zeng Q."/>
            <person name="Gargeya S."/>
            <person name="Fitzgerald M."/>
            <person name="Haas B."/>
            <person name="Abouelleil A."/>
            <person name="Alvarado L."/>
            <person name="Arachchi H.M."/>
            <person name="Berlin A."/>
            <person name="Brown A."/>
            <person name="Chapman S.B."/>
            <person name="Chen Z."/>
            <person name="Dunbar C."/>
            <person name="Freedman E."/>
            <person name="Gearin G."/>
            <person name="Gellesch M."/>
            <person name="Goldberg J."/>
            <person name="Griggs A."/>
            <person name="Gujja S."/>
            <person name="Heiman D."/>
            <person name="Howarth C."/>
            <person name="Larson L."/>
            <person name="Lui A."/>
            <person name="MacDonald P.J.P."/>
            <person name="Mehta T."/>
            <person name="Montmayeur A."/>
            <person name="Murphy C."/>
            <person name="Neiman D."/>
            <person name="Pearson M."/>
            <person name="Priest M."/>
            <person name="Roberts A."/>
            <person name="Saif S."/>
            <person name="Shea T."/>
            <person name="Shenoy N."/>
            <person name="Sisk P."/>
            <person name="Stolte C."/>
            <person name="Sykes S."/>
            <person name="Wortman J."/>
            <person name="Nusbaum C."/>
            <person name="Birren B."/>
        </authorList>
    </citation>
    <scope>NUCLEOTIDE SEQUENCE [LARGE SCALE GENOMIC DNA]</scope>
    <source>
        <strain evidence="3">FOSC 3-a</strain>
    </source>
</reference>
<name>W9HFC4_FUSOX</name>
<organism evidence="2 3">
    <name type="scientific">Fusarium oxysporum NRRL 32931</name>
    <dbReference type="NCBI Taxonomy" id="660029"/>
    <lineage>
        <taxon>Eukaryota</taxon>
        <taxon>Fungi</taxon>
        <taxon>Dikarya</taxon>
        <taxon>Ascomycota</taxon>
        <taxon>Pezizomycotina</taxon>
        <taxon>Sordariomycetes</taxon>
        <taxon>Hypocreomycetidae</taxon>
        <taxon>Hypocreales</taxon>
        <taxon>Nectriaceae</taxon>
        <taxon>Fusarium</taxon>
        <taxon>Fusarium oxysporum species complex</taxon>
    </lineage>
</organism>
<accession>W9HFC4</accession>
<evidence type="ECO:0000313" key="3">
    <source>
        <dbReference type="Proteomes" id="UP000030753"/>
    </source>
</evidence>
<feature type="region of interest" description="Disordered" evidence="1">
    <location>
        <begin position="133"/>
        <end position="182"/>
    </location>
</feature>
<proteinExistence type="predicted"/>
<evidence type="ECO:0000256" key="1">
    <source>
        <dbReference type="SAM" id="MobiDB-lite"/>
    </source>
</evidence>
<dbReference type="EMBL" id="JH717856">
    <property type="protein sequence ID" value="EWY79709.1"/>
    <property type="molecule type" value="Genomic_DNA"/>
</dbReference>
<sequence length="182" mass="20486">MPYGNGRTLTGRSFWRITTTSGKQPTTTSHEEEAESLLAKFFPPLPDNIKDEGSRQQRAPVMMPGLTLEEVERQLRATKSWKAPGEDGAESVHFSTLLQSDDSVTYYLTQPPADEGTDEEEETLPLIEVADYEEVEMPSSPPYLPDYESSPQLPLPSTPCPYQHRHNFISPSEISSRKEELQ</sequence>